<keyword evidence="1 3" id="KW-0732">Signal</keyword>
<dbReference type="GO" id="GO:0005975">
    <property type="term" value="P:carbohydrate metabolic process"/>
    <property type="evidence" value="ECO:0007669"/>
    <property type="project" value="UniProtKB-ARBA"/>
</dbReference>
<feature type="chain" id="PRO_5031009940" evidence="3">
    <location>
        <begin position="28"/>
        <end position="551"/>
    </location>
</feature>
<reference evidence="5 6" key="1">
    <citation type="submission" date="2020-08" db="EMBL/GenBank/DDBJ databases">
        <title>Sequencing the genomes of 1000 actinobacteria strains.</title>
        <authorList>
            <person name="Klenk H.-P."/>
        </authorList>
    </citation>
    <scope>NUCLEOTIDE SEQUENCE [LARGE SCALE GENOMIC DNA]</scope>
    <source>
        <strain evidence="5 6">DSM 45886</strain>
    </source>
</reference>
<dbReference type="RefSeq" id="WP_184535633.1">
    <property type="nucleotide sequence ID" value="NZ_JACHJW010000001.1"/>
</dbReference>
<evidence type="ECO:0000256" key="1">
    <source>
        <dbReference type="ARBA" id="ARBA00022729"/>
    </source>
</evidence>
<gene>
    <name evidence="5" type="ORF">FHR38_003490</name>
</gene>
<evidence type="ECO:0000256" key="3">
    <source>
        <dbReference type="SAM" id="SignalP"/>
    </source>
</evidence>
<feature type="signal peptide" evidence="3">
    <location>
        <begin position="1"/>
        <end position="27"/>
    </location>
</feature>
<comment type="caution">
    <text evidence="5">The sequence shown here is derived from an EMBL/GenBank/DDBJ whole genome shotgun (WGS) entry which is preliminary data.</text>
</comment>
<dbReference type="AlphaFoldDB" id="A0A7W7SSX8"/>
<dbReference type="Gene3D" id="3.20.20.80">
    <property type="entry name" value="Glycosidases"/>
    <property type="match status" value="1"/>
</dbReference>
<dbReference type="PANTHER" id="PTHR43405:SF1">
    <property type="entry name" value="GLYCOSYL HYDROLASE DIGH"/>
    <property type="match status" value="1"/>
</dbReference>
<feature type="compositionally biased region" description="Low complexity" evidence="2">
    <location>
        <begin position="27"/>
        <end position="42"/>
    </location>
</feature>
<dbReference type="PANTHER" id="PTHR43405">
    <property type="entry name" value="GLYCOSYL HYDROLASE DIGH"/>
    <property type="match status" value="1"/>
</dbReference>
<dbReference type="SUPFAM" id="SSF51445">
    <property type="entry name" value="(Trans)glycosidases"/>
    <property type="match status" value="1"/>
</dbReference>
<keyword evidence="5" id="KW-0449">Lipoprotein</keyword>
<sequence length="551" mass="61018">MKANRLRAAGVAVALLGALVAATPASAAPAPAAPDPSSNSTTCQPDPATPKRQFRAMWIASVVNIDWPTKASYTAPDRIATQKAEYSGWLDLAQQLNHNAVVVQVRPTADAFWPSPHEPWSEFLTGVRGQDPGWDPLAYLVDEAHKRNLEFHAWFNPYRISMPDGAGADLDKLAPGHPARQNPNWAVAYPVNAAGSRLYYNPGIPEVRQFVQTAMMDAVNRYDIDGVHFDDYFYPYPAAGQDFADQATFEQHGGDFTNKADWRRHNIDLLVQEMGQKIKAAKPWVKFGVSPFGIWRNKGTDPLGSETNGTQSYDANFADTRKWVKEEWIDYIVPQVYWNIGLAVADYAKLVPWWSEVVRGTKVQLYIGQADYKIGEPGQPAAWQDPAEMSRHLTFNRDYPEVAGNIHFNATQIRMNKLGATDVYAAEHYSRPALVPTMPRLAAKPLLFPVVTGATRQADGVRLRWQQPADGLGPFGKATSYAVYRFDGITVPGKCGFADAAHLVGTVRATGTGAQSYLDATAEPGKRYTYQVTTLDRLYNESTPSLPRFVR</sequence>
<dbReference type="Proteomes" id="UP000578819">
    <property type="component" value="Unassembled WGS sequence"/>
</dbReference>
<evidence type="ECO:0000259" key="4">
    <source>
        <dbReference type="Pfam" id="PF02638"/>
    </source>
</evidence>
<dbReference type="EMBL" id="JACHJW010000001">
    <property type="protein sequence ID" value="MBB4959757.1"/>
    <property type="molecule type" value="Genomic_DNA"/>
</dbReference>
<keyword evidence="6" id="KW-1185">Reference proteome</keyword>
<dbReference type="InterPro" id="IPR052177">
    <property type="entry name" value="Divisome_Glycosyl_Hydrolase"/>
</dbReference>
<proteinExistence type="predicted"/>
<protein>
    <submittedName>
        <fullName evidence="5">Uncharacterized lipoprotein YddW (UPF0748 family)</fullName>
    </submittedName>
</protein>
<dbReference type="Pfam" id="PF02638">
    <property type="entry name" value="GHL10"/>
    <property type="match status" value="1"/>
</dbReference>
<dbReference type="InterPro" id="IPR017853">
    <property type="entry name" value="GH"/>
</dbReference>
<organism evidence="5 6">
    <name type="scientific">Micromonospora polyrhachis</name>
    <dbReference type="NCBI Taxonomy" id="1282883"/>
    <lineage>
        <taxon>Bacteria</taxon>
        <taxon>Bacillati</taxon>
        <taxon>Actinomycetota</taxon>
        <taxon>Actinomycetes</taxon>
        <taxon>Micromonosporales</taxon>
        <taxon>Micromonosporaceae</taxon>
        <taxon>Micromonospora</taxon>
    </lineage>
</organism>
<name>A0A7W7SSX8_9ACTN</name>
<evidence type="ECO:0000256" key="2">
    <source>
        <dbReference type="SAM" id="MobiDB-lite"/>
    </source>
</evidence>
<dbReference type="InterPro" id="IPR013783">
    <property type="entry name" value="Ig-like_fold"/>
</dbReference>
<dbReference type="Gene3D" id="2.60.40.10">
    <property type="entry name" value="Immunoglobulins"/>
    <property type="match status" value="1"/>
</dbReference>
<feature type="domain" description="Glycosyl hydrolase-like 10" evidence="4">
    <location>
        <begin position="54"/>
        <end position="378"/>
    </location>
</feature>
<feature type="region of interest" description="Disordered" evidence="2">
    <location>
        <begin position="27"/>
        <end position="49"/>
    </location>
</feature>
<evidence type="ECO:0000313" key="6">
    <source>
        <dbReference type="Proteomes" id="UP000578819"/>
    </source>
</evidence>
<accession>A0A7W7SSX8</accession>
<evidence type="ECO:0000313" key="5">
    <source>
        <dbReference type="EMBL" id="MBB4959757.1"/>
    </source>
</evidence>
<dbReference type="InterPro" id="IPR003790">
    <property type="entry name" value="GHL10"/>
</dbReference>